<dbReference type="InterPro" id="IPR000086">
    <property type="entry name" value="NUDIX_hydrolase_dom"/>
</dbReference>
<dbReference type="FunFam" id="3.90.79.10:FF:000060">
    <property type="entry name" value="Nudix hydrolase 1"/>
    <property type="match status" value="1"/>
</dbReference>
<reference evidence="3" key="2">
    <citation type="submission" date="2020-02" db="EMBL/GenBank/DDBJ databases">
        <authorList>
            <person name="Gilchrist C.L.M."/>
            <person name="Chooi Y.-H."/>
        </authorList>
    </citation>
    <scope>NUCLEOTIDE SEQUENCE</scope>
    <source>
        <strain evidence="3">MST-FP2251</strain>
    </source>
</reference>
<dbReference type="SUPFAM" id="SSF55811">
    <property type="entry name" value="Nudix"/>
    <property type="match status" value="1"/>
</dbReference>
<comment type="caution">
    <text evidence="3">The sequence shown here is derived from an EMBL/GenBank/DDBJ whole genome shotgun (WGS) entry which is preliminary data.</text>
</comment>
<evidence type="ECO:0000256" key="1">
    <source>
        <dbReference type="ARBA" id="ARBA00022801"/>
    </source>
</evidence>
<dbReference type="InterPro" id="IPR015797">
    <property type="entry name" value="NUDIX_hydrolase-like_dom_sf"/>
</dbReference>
<dbReference type="Proteomes" id="UP001194746">
    <property type="component" value="Unassembled WGS sequence"/>
</dbReference>
<dbReference type="Gene3D" id="3.90.79.10">
    <property type="entry name" value="Nucleoside Triphosphate Pyrophosphohydrolase"/>
    <property type="match status" value="1"/>
</dbReference>
<dbReference type="PRINTS" id="PR00502">
    <property type="entry name" value="NUDIXFAMILY"/>
</dbReference>
<accession>A0AAD4CQJ9</accession>
<evidence type="ECO:0000313" key="4">
    <source>
        <dbReference type="Proteomes" id="UP001194746"/>
    </source>
</evidence>
<reference evidence="3" key="1">
    <citation type="journal article" date="2019" name="Beilstein J. Org. Chem.">
        <title>Nanangenines: drimane sesquiterpenoids as the dominant metabolite cohort of a novel Australian fungus, Aspergillus nanangensis.</title>
        <authorList>
            <person name="Lacey H.J."/>
            <person name="Gilchrist C.L.M."/>
            <person name="Crombie A."/>
            <person name="Kalaitzis J.A."/>
            <person name="Vuong D."/>
            <person name="Rutledge P.J."/>
            <person name="Turner P."/>
            <person name="Pitt J.I."/>
            <person name="Lacey E."/>
            <person name="Chooi Y.H."/>
            <person name="Piggott A.M."/>
        </authorList>
    </citation>
    <scope>NUCLEOTIDE SEQUENCE</scope>
    <source>
        <strain evidence="3">MST-FP2251</strain>
    </source>
</reference>
<dbReference type="GO" id="GO:0005829">
    <property type="term" value="C:cytosol"/>
    <property type="evidence" value="ECO:0007669"/>
    <property type="project" value="TreeGrafter"/>
</dbReference>
<keyword evidence="4" id="KW-1185">Reference proteome</keyword>
<dbReference type="InterPro" id="IPR020476">
    <property type="entry name" value="Nudix_hydrolase"/>
</dbReference>
<keyword evidence="1" id="KW-0378">Hydrolase</keyword>
<dbReference type="PROSITE" id="PS51462">
    <property type="entry name" value="NUDIX"/>
    <property type="match status" value="1"/>
</dbReference>
<protein>
    <recommendedName>
        <fullName evidence="2">Nudix hydrolase domain-containing protein</fullName>
    </recommendedName>
</protein>
<feature type="domain" description="Nudix hydrolase" evidence="2">
    <location>
        <begin position="1"/>
        <end position="150"/>
    </location>
</feature>
<evidence type="ECO:0000259" key="2">
    <source>
        <dbReference type="PROSITE" id="PS51462"/>
    </source>
</evidence>
<proteinExistence type="predicted"/>
<dbReference type="GO" id="GO:0006203">
    <property type="term" value="P:dGTP catabolic process"/>
    <property type="evidence" value="ECO:0007669"/>
    <property type="project" value="TreeGrafter"/>
</dbReference>
<dbReference type="PANTHER" id="PTHR16099:SF5">
    <property type="entry name" value="NUCLEOTIDE TRIPHOSPHATE DIPHOSPHATASE NUDT15"/>
    <property type="match status" value="1"/>
</dbReference>
<dbReference type="CDD" id="cd04678">
    <property type="entry name" value="NUDIX_MTH2_Nudt15"/>
    <property type="match status" value="1"/>
</dbReference>
<name>A0AAD4CQJ9_ASPNN</name>
<sequence>MEPKVGISVFAQNKSGKFVLGKRQGSFGSGSPNFVTYKGTWGLPGGHLEFGESFETCAARGVLQETGLDVRDLRILTVMNSVMPAEGRHYAVVFLAGYISEGEERASKPRILEPEMCAAWEWLTWDELRFYDDEQMRSDGPGFMGRRLFSPLLELLQQWPELHV</sequence>
<dbReference type="AlphaFoldDB" id="A0AAD4CQJ9"/>
<dbReference type="EMBL" id="VCAU01000030">
    <property type="protein sequence ID" value="KAF9889998.1"/>
    <property type="molecule type" value="Genomic_DNA"/>
</dbReference>
<organism evidence="3 4">
    <name type="scientific">Aspergillus nanangensis</name>
    <dbReference type="NCBI Taxonomy" id="2582783"/>
    <lineage>
        <taxon>Eukaryota</taxon>
        <taxon>Fungi</taxon>
        <taxon>Dikarya</taxon>
        <taxon>Ascomycota</taxon>
        <taxon>Pezizomycotina</taxon>
        <taxon>Eurotiomycetes</taxon>
        <taxon>Eurotiomycetidae</taxon>
        <taxon>Eurotiales</taxon>
        <taxon>Aspergillaceae</taxon>
        <taxon>Aspergillus</taxon>
        <taxon>Aspergillus subgen. Circumdati</taxon>
    </lineage>
</organism>
<gene>
    <name evidence="3" type="ORF">FE257_006678</name>
</gene>
<dbReference type="GO" id="GO:0035539">
    <property type="term" value="F:8-oxo-7,8-dihydrodeoxyguanosine triphosphate pyrophosphatase activity"/>
    <property type="evidence" value="ECO:0007669"/>
    <property type="project" value="TreeGrafter"/>
</dbReference>
<dbReference type="Pfam" id="PF00293">
    <property type="entry name" value="NUDIX"/>
    <property type="match status" value="1"/>
</dbReference>
<evidence type="ECO:0000313" key="3">
    <source>
        <dbReference type="EMBL" id="KAF9889998.1"/>
    </source>
</evidence>
<dbReference type="PANTHER" id="PTHR16099">
    <property type="entry name" value="8-OXO-DGTP DIPHOSPHATES NUDT15"/>
    <property type="match status" value="1"/>
</dbReference>